<protein>
    <submittedName>
        <fullName evidence="1">Tannase/feruloyl esterase</fullName>
    </submittedName>
</protein>
<evidence type="ECO:0000313" key="1">
    <source>
        <dbReference type="EMBL" id="KAH6631268.1"/>
    </source>
</evidence>
<gene>
    <name evidence="1" type="ORF">F5144DRAFT_570517</name>
</gene>
<evidence type="ECO:0000313" key="2">
    <source>
        <dbReference type="Proteomes" id="UP000724584"/>
    </source>
</evidence>
<accession>A0ACB7P733</accession>
<organism evidence="1 2">
    <name type="scientific">Chaetomium tenue</name>
    <dbReference type="NCBI Taxonomy" id="1854479"/>
    <lineage>
        <taxon>Eukaryota</taxon>
        <taxon>Fungi</taxon>
        <taxon>Dikarya</taxon>
        <taxon>Ascomycota</taxon>
        <taxon>Pezizomycotina</taxon>
        <taxon>Sordariomycetes</taxon>
        <taxon>Sordariomycetidae</taxon>
        <taxon>Sordariales</taxon>
        <taxon>Chaetomiaceae</taxon>
        <taxon>Chaetomium</taxon>
    </lineage>
</organism>
<comment type="caution">
    <text evidence="1">The sequence shown here is derived from an EMBL/GenBank/DDBJ whole genome shotgun (WGS) entry which is preliminary data.</text>
</comment>
<dbReference type="EMBL" id="JAGIZQ010000004">
    <property type="protein sequence ID" value="KAH6631268.1"/>
    <property type="molecule type" value="Genomic_DNA"/>
</dbReference>
<sequence>MTPAALSAACVPASFSGLSLFGAEFLSVDTKLVTNYSGYGVDVARFTQPTVVIQNATFCNVTVSYTHPGQDDEIFVETWLPIENPTWNDRLQAVGGGGWQAGRFLLSWETMKGALGDGYATSTTDGGLGSAVTPDEWALTSPGNVNWYKLNNFASVSLNEQAIISKDLIKRFYGKGPDYSYWNGCSQGGRQGLMLAQRYPDAYDGISAGAPILYSTLTGTGLFWPQQVMNVLKTYPYGCEMDAITAAAVKECDGLDGITDGIITDPDACLASFDPFKLVRTPVPSCPQAGNRTVEISLAAAVVVNATWHGMVKPNGGAPVWYGPGPGSLISAEGDGMLVLTGTAATNCSSGTCASNPSPLTTGWIEKFGALGDPAFDLSKMSYTDFDDMVYYGRQIYRSALDTDDPDLSRFRDAGGKIISFHGLWDPYIPPHATRHYLRTVRTTTANTPSFFRHYEVPGLGHCAGHASGQPTSLFAQLRAWVEEGQAPGPSPVNVTAPVDGSVRRRVLCPWPGVARFVEGCEGVGEEGCWSCADEERGE</sequence>
<name>A0ACB7P733_9PEZI</name>
<keyword evidence="2" id="KW-1185">Reference proteome</keyword>
<dbReference type="Proteomes" id="UP000724584">
    <property type="component" value="Unassembled WGS sequence"/>
</dbReference>
<reference evidence="1 2" key="1">
    <citation type="journal article" date="2021" name="Nat. Commun.">
        <title>Genetic determinants of endophytism in the Arabidopsis root mycobiome.</title>
        <authorList>
            <person name="Mesny F."/>
            <person name="Miyauchi S."/>
            <person name="Thiergart T."/>
            <person name="Pickel B."/>
            <person name="Atanasova L."/>
            <person name="Karlsson M."/>
            <person name="Huettel B."/>
            <person name="Barry K.W."/>
            <person name="Haridas S."/>
            <person name="Chen C."/>
            <person name="Bauer D."/>
            <person name="Andreopoulos W."/>
            <person name="Pangilinan J."/>
            <person name="LaButti K."/>
            <person name="Riley R."/>
            <person name="Lipzen A."/>
            <person name="Clum A."/>
            <person name="Drula E."/>
            <person name="Henrissat B."/>
            <person name="Kohler A."/>
            <person name="Grigoriev I.V."/>
            <person name="Martin F.M."/>
            <person name="Hacquard S."/>
        </authorList>
    </citation>
    <scope>NUCLEOTIDE SEQUENCE [LARGE SCALE GENOMIC DNA]</scope>
    <source>
        <strain evidence="1 2">MPI-SDFR-AT-0079</strain>
    </source>
</reference>
<proteinExistence type="predicted"/>